<dbReference type="CDD" id="cd00075">
    <property type="entry name" value="HATPase"/>
    <property type="match status" value="1"/>
</dbReference>
<evidence type="ECO:0000313" key="18">
    <source>
        <dbReference type="Proteomes" id="UP000013782"/>
    </source>
</evidence>
<gene>
    <name evidence="17" type="ORF">UAU_01885</name>
</gene>
<evidence type="ECO:0000313" key="17">
    <source>
        <dbReference type="EMBL" id="EOH94150.1"/>
    </source>
</evidence>
<protein>
    <recommendedName>
        <fullName evidence="3">histidine kinase</fullName>
        <ecNumber evidence="3">2.7.13.3</ecNumber>
    </recommendedName>
</protein>
<dbReference type="Pfam" id="PF02518">
    <property type="entry name" value="HATPase_c"/>
    <property type="match status" value="1"/>
</dbReference>
<dbReference type="HOGENOM" id="CLU_000445_89_6_9"/>
<dbReference type="PROSITE" id="PS50885">
    <property type="entry name" value="HAMP"/>
    <property type="match status" value="1"/>
</dbReference>
<dbReference type="Gene3D" id="6.10.340.10">
    <property type="match status" value="1"/>
</dbReference>
<dbReference type="AlphaFoldDB" id="R2SFK1"/>
<comment type="caution">
    <text evidence="17">The sequence shown here is derived from an EMBL/GenBank/DDBJ whole genome shotgun (WGS) entry which is preliminary data.</text>
</comment>
<evidence type="ECO:0000256" key="13">
    <source>
        <dbReference type="ARBA" id="ARBA00023136"/>
    </source>
</evidence>
<evidence type="ECO:0000256" key="9">
    <source>
        <dbReference type="ARBA" id="ARBA00022777"/>
    </source>
</evidence>
<keyword evidence="18" id="KW-1185">Reference proteome</keyword>
<dbReference type="PANTHER" id="PTHR45528:SF1">
    <property type="entry name" value="SENSOR HISTIDINE KINASE CPXA"/>
    <property type="match status" value="1"/>
</dbReference>
<keyword evidence="7 14" id="KW-0812">Transmembrane</keyword>
<dbReference type="InterPro" id="IPR036097">
    <property type="entry name" value="HisK_dim/P_sf"/>
</dbReference>
<dbReference type="EMBL" id="AJAQ01000015">
    <property type="protein sequence ID" value="EOH94150.1"/>
    <property type="molecule type" value="Genomic_DNA"/>
</dbReference>
<evidence type="ECO:0000256" key="4">
    <source>
        <dbReference type="ARBA" id="ARBA00022475"/>
    </source>
</evidence>
<dbReference type="InterPro" id="IPR050398">
    <property type="entry name" value="HssS/ArlS-like"/>
</dbReference>
<feature type="transmembrane region" description="Helical" evidence="14">
    <location>
        <begin position="185"/>
        <end position="204"/>
    </location>
</feature>
<feature type="domain" description="Histidine kinase" evidence="15">
    <location>
        <begin position="265"/>
        <end position="481"/>
    </location>
</feature>
<keyword evidence="4" id="KW-1003">Cell membrane</keyword>
<evidence type="ECO:0000256" key="10">
    <source>
        <dbReference type="ARBA" id="ARBA00022840"/>
    </source>
</evidence>
<dbReference type="Proteomes" id="UP000013782">
    <property type="component" value="Unassembled WGS sequence"/>
</dbReference>
<dbReference type="eggNOG" id="COG2205">
    <property type="taxonomic scope" value="Bacteria"/>
</dbReference>
<dbReference type="FunFam" id="1.10.287.130:FF:000001">
    <property type="entry name" value="Two-component sensor histidine kinase"/>
    <property type="match status" value="1"/>
</dbReference>
<evidence type="ECO:0000256" key="6">
    <source>
        <dbReference type="ARBA" id="ARBA00022679"/>
    </source>
</evidence>
<dbReference type="SUPFAM" id="SSF158472">
    <property type="entry name" value="HAMP domain-like"/>
    <property type="match status" value="1"/>
</dbReference>
<evidence type="ECO:0000256" key="1">
    <source>
        <dbReference type="ARBA" id="ARBA00000085"/>
    </source>
</evidence>
<evidence type="ECO:0000256" key="2">
    <source>
        <dbReference type="ARBA" id="ARBA00004651"/>
    </source>
</evidence>
<dbReference type="InterPro" id="IPR036890">
    <property type="entry name" value="HATPase_C_sf"/>
</dbReference>
<evidence type="ECO:0000256" key="5">
    <source>
        <dbReference type="ARBA" id="ARBA00022553"/>
    </source>
</evidence>
<name>R2SFK1_9ENTE</name>
<evidence type="ECO:0000256" key="7">
    <source>
        <dbReference type="ARBA" id="ARBA00022692"/>
    </source>
</evidence>
<organism evidence="17 18">
    <name type="scientific">Enterococcus pallens ATCC BAA-351</name>
    <dbReference type="NCBI Taxonomy" id="1158607"/>
    <lineage>
        <taxon>Bacteria</taxon>
        <taxon>Bacillati</taxon>
        <taxon>Bacillota</taxon>
        <taxon>Bacilli</taxon>
        <taxon>Lactobacillales</taxon>
        <taxon>Enterococcaceae</taxon>
        <taxon>Enterococcus</taxon>
    </lineage>
</organism>
<dbReference type="SMART" id="SM00304">
    <property type="entry name" value="HAMP"/>
    <property type="match status" value="1"/>
</dbReference>
<dbReference type="RefSeq" id="WP_010756879.1">
    <property type="nucleotide sequence ID" value="NZ_ASWD01000001.1"/>
</dbReference>
<comment type="subcellular location">
    <subcellularLocation>
        <location evidence="2">Cell membrane</location>
        <topology evidence="2">Multi-pass membrane protein</topology>
    </subcellularLocation>
</comment>
<dbReference type="SUPFAM" id="SSF47384">
    <property type="entry name" value="Homodimeric domain of signal transducing histidine kinase"/>
    <property type="match status" value="1"/>
</dbReference>
<dbReference type="Gene3D" id="3.30.565.10">
    <property type="entry name" value="Histidine kinase-like ATPase, C-terminal domain"/>
    <property type="match status" value="1"/>
</dbReference>
<keyword evidence="10" id="KW-0067">ATP-binding</keyword>
<dbReference type="SMART" id="SM00387">
    <property type="entry name" value="HATPase_c"/>
    <property type="match status" value="1"/>
</dbReference>
<sequence length="489" mass="55002">MLIKKFRKILSGYLKSKLLLRLWAGNMILVVLVIAFLWVVQIKLFEPNYLNATMEDMYVRVQENAYQVGKIPNIDAVRNDNPLHFLSKTVVGLVMLVDSEGHVLYAYNSGRLADTQNLEADYSWLLKNYQVAQTGETFKDIQPFVDTTAIAMAIPTTYQEKPASIMLYNVLTQIDTMLSINRHQLFILSILLTLVASLISFILAKHFSKPILKIEETVADLTRGNFSATPDIHRNDELGRLSDSVAQLGMELQRLEILRKEVIANVSHELRSPLALITGYAEMIRDVTGDDRTTRKKNLDLVIRESNRMSTMVDDIMDYSQLQAGYSKLNIDQINLYSLVESASEYGKGIAAQYDIAVELQSFSTEIVAEIDGLKIGQVMRNLLNNAINHTKNLQTILVTITYDKEGVKVSIANPGDPIPPDQLNQIWERYQRVQHQGGHKEGTGIGLAIVSTILNAHAIPYGAESQDGETIFWFMIPKARITLKKLSG</sequence>
<evidence type="ECO:0000256" key="3">
    <source>
        <dbReference type="ARBA" id="ARBA00012438"/>
    </source>
</evidence>
<dbReference type="STRING" id="160454.RV10_GL003813"/>
<dbReference type="PATRIC" id="fig|1158607.3.peg.1853"/>
<proteinExistence type="predicted"/>
<evidence type="ECO:0000256" key="8">
    <source>
        <dbReference type="ARBA" id="ARBA00022741"/>
    </source>
</evidence>
<keyword evidence="12" id="KW-0902">Two-component regulatory system</keyword>
<dbReference type="PROSITE" id="PS50109">
    <property type="entry name" value="HIS_KIN"/>
    <property type="match status" value="1"/>
</dbReference>
<keyword evidence="8" id="KW-0547">Nucleotide-binding</keyword>
<keyword evidence="5" id="KW-0597">Phosphoprotein</keyword>
<dbReference type="InterPro" id="IPR003661">
    <property type="entry name" value="HisK_dim/P_dom"/>
</dbReference>
<dbReference type="SMART" id="SM00388">
    <property type="entry name" value="HisKA"/>
    <property type="match status" value="1"/>
</dbReference>
<evidence type="ECO:0000259" key="15">
    <source>
        <dbReference type="PROSITE" id="PS50109"/>
    </source>
</evidence>
<keyword evidence="13 14" id="KW-0472">Membrane</keyword>
<dbReference type="InterPro" id="IPR003660">
    <property type="entry name" value="HAMP_dom"/>
</dbReference>
<dbReference type="Pfam" id="PF00512">
    <property type="entry name" value="HisKA"/>
    <property type="match status" value="1"/>
</dbReference>
<evidence type="ECO:0000256" key="11">
    <source>
        <dbReference type="ARBA" id="ARBA00022989"/>
    </source>
</evidence>
<dbReference type="GO" id="GO:0000155">
    <property type="term" value="F:phosphorelay sensor kinase activity"/>
    <property type="evidence" value="ECO:0007669"/>
    <property type="project" value="InterPro"/>
</dbReference>
<dbReference type="InterPro" id="IPR005467">
    <property type="entry name" value="His_kinase_dom"/>
</dbReference>
<feature type="domain" description="HAMP" evidence="16">
    <location>
        <begin position="205"/>
        <end position="257"/>
    </location>
</feature>
<comment type="catalytic activity">
    <reaction evidence="1">
        <text>ATP + protein L-histidine = ADP + protein N-phospho-L-histidine.</text>
        <dbReference type="EC" id="2.7.13.3"/>
    </reaction>
</comment>
<dbReference type="InterPro" id="IPR003594">
    <property type="entry name" value="HATPase_dom"/>
</dbReference>
<reference evidence="17 18" key="1">
    <citation type="submission" date="2013-02" db="EMBL/GenBank/DDBJ databases">
        <title>The Genome Sequence of Enterococcus pallens BAA-351.</title>
        <authorList>
            <consortium name="The Broad Institute Genome Sequencing Platform"/>
            <consortium name="The Broad Institute Genome Sequencing Center for Infectious Disease"/>
            <person name="Earl A.M."/>
            <person name="Gilmore M.S."/>
            <person name="Lebreton F."/>
            <person name="Walker B."/>
            <person name="Young S.K."/>
            <person name="Zeng Q."/>
            <person name="Gargeya S."/>
            <person name="Fitzgerald M."/>
            <person name="Haas B."/>
            <person name="Abouelleil A."/>
            <person name="Alvarado L."/>
            <person name="Arachchi H.M."/>
            <person name="Berlin A.M."/>
            <person name="Chapman S.B."/>
            <person name="Dewar J."/>
            <person name="Goldberg J."/>
            <person name="Griggs A."/>
            <person name="Gujja S."/>
            <person name="Hansen M."/>
            <person name="Howarth C."/>
            <person name="Imamovic A."/>
            <person name="Larimer J."/>
            <person name="McCowan C."/>
            <person name="Murphy C."/>
            <person name="Neiman D."/>
            <person name="Pearson M."/>
            <person name="Priest M."/>
            <person name="Roberts A."/>
            <person name="Saif S."/>
            <person name="Shea T."/>
            <person name="Sisk P."/>
            <person name="Sykes S."/>
            <person name="Wortman J."/>
            <person name="Nusbaum C."/>
            <person name="Birren B."/>
        </authorList>
    </citation>
    <scope>NUCLEOTIDE SEQUENCE [LARGE SCALE GENOMIC DNA]</scope>
    <source>
        <strain evidence="17 18">ATCC BAA-351</strain>
    </source>
</reference>
<dbReference type="EC" id="2.7.13.3" evidence="3"/>
<keyword evidence="11 14" id="KW-1133">Transmembrane helix</keyword>
<dbReference type="PANTHER" id="PTHR45528">
    <property type="entry name" value="SENSOR HISTIDINE KINASE CPXA"/>
    <property type="match status" value="1"/>
</dbReference>
<keyword evidence="9" id="KW-0418">Kinase</keyword>
<dbReference type="GO" id="GO:0005524">
    <property type="term" value="F:ATP binding"/>
    <property type="evidence" value="ECO:0007669"/>
    <property type="project" value="UniProtKB-KW"/>
</dbReference>
<evidence type="ECO:0000256" key="14">
    <source>
        <dbReference type="SAM" id="Phobius"/>
    </source>
</evidence>
<feature type="transmembrane region" description="Helical" evidence="14">
    <location>
        <begin position="20"/>
        <end position="40"/>
    </location>
</feature>
<dbReference type="CDD" id="cd06225">
    <property type="entry name" value="HAMP"/>
    <property type="match status" value="1"/>
</dbReference>
<dbReference type="SUPFAM" id="SSF55874">
    <property type="entry name" value="ATPase domain of HSP90 chaperone/DNA topoisomerase II/histidine kinase"/>
    <property type="match status" value="1"/>
</dbReference>
<dbReference type="Pfam" id="PF00672">
    <property type="entry name" value="HAMP"/>
    <property type="match status" value="1"/>
</dbReference>
<dbReference type="GO" id="GO:0005886">
    <property type="term" value="C:plasma membrane"/>
    <property type="evidence" value="ECO:0007669"/>
    <property type="project" value="UniProtKB-SubCell"/>
</dbReference>
<accession>R2SFK1</accession>
<dbReference type="CDD" id="cd00082">
    <property type="entry name" value="HisKA"/>
    <property type="match status" value="1"/>
</dbReference>
<keyword evidence="6" id="KW-0808">Transferase</keyword>
<evidence type="ECO:0000256" key="12">
    <source>
        <dbReference type="ARBA" id="ARBA00023012"/>
    </source>
</evidence>
<dbReference type="Gene3D" id="1.10.287.130">
    <property type="match status" value="1"/>
</dbReference>
<evidence type="ECO:0000259" key="16">
    <source>
        <dbReference type="PROSITE" id="PS50885"/>
    </source>
</evidence>